<evidence type="ECO:0000313" key="2">
    <source>
        <dbReference type="Proteomes" id="UP000315344"/>
    </source>
</evidence>
<accession>A0A533ICX2</accession>
<proteinExistence type="predicted"/>
<sequence length="58" mass="6242">MTATRPAEFGRAGIIPVNNLPLHEAESLTAGGNQALIVLNDQVYNLRITRAGKLILTK</sequence>
<name>A0A533ICX2_PARDE</name>
<reference evidence="1 2" key="1">
    <citation type="journal article" date="2017" name="Nat. Commun.">
        <title>In situ click chemistry generation of cyclooxygenase-2 inhibitors.</title>
        <authorList>
            <person name="Bhardwaj A."/>
            <person name="Kaur J."/>
            <person name="Wuest M."/>
            <person name="Wuest F."/>
        </authorList>
    </citation>
    <scope>NUCLEOTIDE SEQUENCE [LARGE SCALE GENOMIC DNA]</scope>
    <source>
        <strain evidence="1">S2_012_000_R3_94</strain>
    </source>
</reference>
<dbReference type="InterPro" id="IPR019600">
    <property type="entry name" value="Hemin_uptake_protein_HemP"/>
</dbReference>
<gene>
    <name evidence="1" type="primary">hemP</name>
    <name evidence="1" type="ORF">DI616_01090</name>
</gene>
<protein>
    <submittedName>
        <fullName evidence="1">Hemin uptake protein HemP</fullName>
    </submittedName>
</protein>
<dbReference type="AlphaFoldDB" id="A0A533ICX2"/>
<dbReference type="Proteomes" id="UP000315344">
    <property type="component" value="Unassembled WGS sequence"/>
</dbReference>
<dbReference type="Pfam" id="PF10636">
    <property type="entry name" value="hemP"/>
    <property type="match status" value="1"/>
</dbReference>
<evidence type="ECO:0000313" key="1">
    <source>
        <dbReference type="EMBL" id="TKW68621.1"/>
    </source>
</evidence>
<organism evidence="1 2">
    <name type="scientific">Paracoccus denitrificans</name>
    <dbReference type="NCBI Taxonomy" id="266"/>
    <lineage>
        <taxon>Bacteria</taxon>
        <taxon>Pseudomonadati</taxon>
        <taxon>Pseudomonadota</taxon>
        <taxon>Alphaproteobacteria</taxon>
        <taxon>Rhodobacterales</taxon>
        <taxon>Paracoccaceae</taxon>
        <taxon>Paracoccus</taxon>
    </lineage>
</organism>
<dbReference type="Gene3D" id="2.10.70.10">
    <property type="entry name" value="Complement Module, domain 1"/>
    <property type="match status" value="1"/>
</dbReference>
<comment type="caution">
    <text evidence="1">The sequence shown here is derived from an EMBL/GenBank/DDBJ whole genome shotgun (WGS) entry which is preliminary data.</text>
</comment>
<dbReference type="EMBL" id="VAFL01000001">
    <property type="protein sequence ID" value="TKW68621.1"/>
    <property type="molecule type" value="Genomic_DNA"/>
</dbReference>